<keyword evidence="5" id="KW-0723">Serine/threonine-protein kinase</keyword>
<keyword evidence="5" id="KW-0808">Transferase</keyword>
<dbReference type="Gene3D" id="3.30.200.20">
    <property type="entry name" value="Phosphorylase Kinase, domain 1"/>
    <property type="match status" value="1"/>
</dbReference>
<dbReference type="PROSITE" id="PS00108">
    <property type="entry name" value="PROTEIN_KINASE_ST"/>
    <property type="match status" value="1"/>
</dbReference>
<dbReference type="PROSITE" id="PS50011">
    <property type="entry name" value="PROTEIN_KINASE_DOM"/>
    <property type="match status" value="1"/>
</dbReference>
<dbReference type="SMART" id="SM00220">
    <property type="entry name" value="S_TKc"/>
    <property type="match status" value="1"/>
</dbReference>
<keyword evidence="5" id="KW-0418">Kinase</keyword>
<reference evidence="5 6" key="1">
    <citation type="journal article" date="2021" name="Syst. Appl. Microbiol.">
        <title>Persephonella atlantica sp. nov.: How to adapt to physico-chemical gradients in high temperature hydrothermal habitats.</title>
        <authorList>
            <person name="Francois D.X."/>
            <person name="Godfroy A."/>
            <person name="Mathien C."/>
            <person name="Aube J."/>
            <person name="Cathalot C."/>
            <person name="Lesongeur F."/>
            <person name="L'Haridon S."/>
            <person name="Philippon X."/>
            <person name="Roussel E.G."/>
        </authorList>
    </citation>
    <scope>NUCLEOTIDE SEQUENCE [LARGE SCALE GENOMIC DNA]</scope>
    <source>
        <strain evidence="5 6">MO1340</strain>
    </source>
</reference>
<proteinExistence type="predicted"/>
<keyword evidence="2 3" id="KW-0067">ATP-binding</keyword>
<gene>
    <name evidence="5" type="ORF">GWK41_10105</name>
</gene>
<dbReference type="PANTHER" id="PTHR44167">
    <property type="entry name" value="OVARIAN-SPECIFIC SERINE/THREONINE-PROTEIN KINASE LOK-RELATED"/>
    <property type="match status" value="1"/>
</dbReference>
<dbReference type="InterPro" id="IPR008271">
    <property type="entry name" value="Ser/Thr_kinase_AS"/>
</dbReference>
<name>A0ABS1GKH5_9AQUI</name>
<evidence type="ECO:0000256" key="3">
    <source>
        <dbReference type="PROSITE-ProRule" id="PRU10141"/>
    </source>
</evidence>
<dbReference type="InterPro" id="IPR017441">
    <property type="entry name" value="Protein_kinase_ATP_BS"/>
</dbReference>
<dbReference type="InterPro" id="IPR011009">
    <property type="entry name" value="Kinase-like_dom_sf"/>
</dbReference>
<accession>A0ABS1GKH5</accession>
<feature type="binding site" evidence="3">
    <location>
        <position position="41"/>
    </location>
    <ligand>
        <name>ATP</name>
        <dbReference type="ChEBI" id="CHEBI:30616"/>
    </ligand>
</feature>
<dbReference type="CDD" id="cd14014">
    <property type="entry name" value="STKc_PknB_like"/>
    <property type="match status" value="1"/>
</dbReference>
<dbReference type="EMBL" id="JAACYA010000002">
    <property type="protein sequence ID" value="MBK3333416.1"/>
    <property type="molecule type" value="Genomic_DNA"/>
</dbReference>
<dbReference type="SUPFAM" id="SSF56112">
    <property type="entry name" value="Protein kinase-like (PK-like)"/>
    <property type="match status" value="1"/>
</dbReference>
<dbReference type="InterPro" id="IPR000719">
    <property type="entry name" value="Prot_kinase_dom"/>
</dbReference>
<dbReference type="PANTHER" id="PTHR44167:SF24">
    <property type="entry name" value="SERINE_THREONINE-PROTEIN KINASE CHK2"/>
    <property type="match status" value="1"/>
</dbReference>
<dbReference type="Gene3D" id="1.10.510.10">
    <property type="entry name" value="Transferase(Phosphotransferase) domain 1"/>
    <property type="match status" value="1"/>
</dbReference>
<keyword evidence="1 3" id="KW-0547">Nucleotide-binding</keyword>
<dbReference type="Pfam" id="PF00069">
    <property type="entry name" value="Pkinase"/>
    <property type="match status" value="1"/>
</dbReference>
<dbReference type="RefSeq" id="WP_200675031.1">
    <property type="nucleotide sequence ID" value="NZ_JAACYA010000002.1"/>
</dbReference>
<evidence type="ECO:0000259" key="4">
    <source>
        <dbReference type="PROSITE" id="PS50011"/>
    </source>
</evidence>
<feature type="domain" description="Protein kinase" evidence="4">
    <location>
        <begin position="12"/>
        <end position="295"/>
    </location>
</feature>
<protein>
    <submittedName>
        <fullName evidence="5">Serine/threonine protein kinase</fullName>
    </submittedName>
</protein>
<evidence type="ECO:0000256" key="1">
    <source>
        <dbReference type="ARBA" id="ARBA00022741"/>
    </source>
</evidence>
<sequence>MNFEKGLNLGNWELIKKLGEGGNSYVWEAVNGCTGRKCALKLPKFRFDKSRKIYKIDKYKLLRFKNEIEIQERISELKIPGILPVIDYNLPKKIFKESFIYSMEEYPWLAVPIAKSLKSMLKNESFEKIITYFIQIAETLEKLHRRNIVHRDIKPENLLYYNKKPCLSDFGIAKSLHKEQKDLTKTGKKIGPNFFIAPEMRRGKFEGLDQKKADIYSFGATLWAFLTQEWTGFEGEYSTESLSIQKYISNSENILYEPIDDIIKRCTYYNPDKRPNISEVVERLKEWKDLNEEFIRNKWVSKVKNMIPRYSPVKNITWSDEKVIIPILQELVHLNHILFPFGGGLDMTAVDYSQEKGMIDVNCGGLIYRLKVDSLTLEYLEKFPEWSYFLLKISEVEPFDKRFKGRYEEPLTEIKPGLYSDYECGEWNNFDGKDLPESAKQIVRILKGKIAVFCKSNDYAQGNIRNLDSYKACHEKIAGDKFREIICKIASYIENYPNAPDLGEKCYSGIDYKFIQNEEEKEGRKLTNREIEIIKQILSLLKEIKDKKPGVNELVLSADSIHETLEKFTYYILEKEEKEKPLKEFLESLNREELILVEAVMYGGRDYFLYKNNHPLESYINYLKQNINGSITISNILSKDHNALISYFKSGLEAFS</sequence>
<comment type="caution">
    <text evidence="5">The sequence shown here is derived from an EMBL/GenBank/DDBJ whole genome shotgun (WGS) entry which is preliminary data.</text>
</comment>
<evidence type="ECO:0000313" key="5">
    <source>
        <dbReference type="EMBL" id="MBK3333416.1"/>
    </source>
</evidence>
<dbReference type="Proteomes" id="UP000772812">
    <property type="component" value="Unassembled WGS sequence"/>
</dbReference>
<organism evidence="5 6">
    <name type="scientific">Persephonella atlantica</name>
    <dbReference type="NCBI Taxonomy" id="2699429"/>
    <lineage>
        <taxon>Bacteria</taxon>
        <taxon>Pseudomonadati</taxon>
        <taxon>Aquificota</taxon>
        <taxon>Aquificia</taxon>
        <taxon>Aquificales</taxon>
        <taxon>Hydrogenothermaceae</taxon>
        <taxon>Persephonella</taxon>
    </lineage>
</organism>
<dbReference type="PROSITE" id="PS00107">
    <property type="entry name" value="PROTEIN_KINASE_ATP"/>
    <property type="match status" value="1"/>
</dbReference>
<dbReference type="GO" id="GO:0004674">
    <property type="term" value="F:protein serine/threonine kinase activity"/>
    <property type="evidence" value="ECO:0007669"/>
    <property type="project" value="UniProtKB-KW"/>
</dbReference>
<evidence type="ECO:0000313" key="6">
    <source>
        <dbReference type="Proteomes" id="UP000772812"/>
    </source>
</evidence>
<keyword evidence="6" id="KW-1185">Reference proteome</keyword>
<evidence type="ECO:0000256" key="2">
    <source>
        <dbReference type="ARBA" id="ARBA00022840"/>
    </source>
</evidence>